<dbReference type="GO" id="GO:0016301">
    <property type="term" value="F:kinase activity"/>
    <property type="evidence" value="ECO:0007669"/>
    <property type="project" value="UniProtKB-KW"/>
</dbReference>
<accession>A0ABP0QF01</accession>
<feature type="compositionally biased region" description="Low complexity" evidence="7">
    <location>
        <begin position="377"/>
        <end position="403"/>
    </location>
</feature>
<feature type="region of interest" description="Disordered" evidence="7">
    <location>
        <begin position="506"/>
        <end position="548"/>
    </location>
</feature>
<feature type="domain" description="UBA" evidence="9">
    <location>
        <begin position="293"/>
        <end position="333"/>
    </location>
</feature>
<evidence type="ECO:0000313" key="10">
    <source>
        <dbReference type="EMBL" id="CAK9086835.1"/>
    </source>
</evidence>
<evidence type="ECO:0000256" key="7">
    <source>
        <dbReference type="SAM" id="MobiDB-lite"/>
    </source>
</evidence>
<evidence type="ECO:0000256" key="2">
    <source>
        <dbReference type="ARBA" id="ARBA00022679"/>
    </source>
</evidence>
<keyword evidence="3 6" id="KW-0547">Nucleotide-binding</keyword>
<keyword evidence="4 10" id="KW-0418">Kinase</keyword>
<feature type="compositionally biased region" description="Low complexity" evidence="7">
    <location>
        <begin position="468"/>
        <end position="487"/>
    </location>
</feature>
<dbReference type="InterPro" id="IPR017441">
    <property type="entry name" value="Protein_kinase_ATP_BS"/>
</dbReference>
<dbReference type="Proteomes" id="UP001642464">
    <property type="component" value="Unassembled WGS sequence"/>
</dbReference>
<keyword evidence="11" id="KW-1185">Reference proteome</keyword>
<sequence>MSQPDSGRARAKSIGHYILGKTIGEGTFGKVKLGTHILTSERVAVKILEKERIVEVADVERVAREVHILKLIRHPHIVQLYEIIETRRQLYLIMEYASGGELFDYIVAKGRVPELEACRFFHQIIAGLEKVHAMNIVHRDLKPENLLLDEHKNIKIVDFGLSNVFRPGQLLKTACGSPCYAAPEMIAGHSYVPHLCDLWSCGVILFALVCGYLPFEDQNTSALYKKILAADYKTPKFISESVRDLISKLLTTDPKCRYNVPDVRAHPWYRQIPEASTPIPEEKVEQGEKQDMKLEEDVLADLDAFGFPRDYAVRCLQLNKHNHVTTTYYLLSEKKRRLMERLKKLSTGELGIIEACDLAPGGDAAAGTASSSAVAKPSSAPVVQQSNSAGATARPPAAAAVRRCGSPPVQAKTTPRTRPSTGTSSTNPRVSPGSAATSPRVTGGYPQSARARVSSTRPYSAVQKAQEAAPASARRTSPSTSSTVVPPRSHAAVAAAVANKVAAALSQSERSARPGKAPGVPGQVSPSTSARTNVTRPGATMSNQSGSLVQRIMSKDALF</sequence>
<feature type="compositionally biased region" description="Low complexity" evidence="7">
    <location>
        <begin position="413"/>
        <end position="429"/>
    </location>
</feature>
<dbReference type="SMART" id="SM00220">
    <property type="entry name" value="S_TKc"/>
    <property type="match status" value="1"/>
</dbReference>
<dbReference type="CDD" id="cd14003">
    <property type="entry name" value="STKc_AMPK-like"/>
    <property type="match status" value="1"/>
</dbReference>
<feature type="binding site" evidence="6">
    <location>
        <position position="46"/>
    </location>
    <ligand>
        <name>ATP</name>
        <dbReference type="ChEBI" id="CHEBI:30616"/>
    </ligand>
</feature>
<keyword evidence="1" id="KW-0723">Serine/threonine-protein kinase</keyword>
<evidence type="ECO:0000259" key="8">
    <source>
        <dbReference type="PROSITE" id="PS50011"/>
    </source>
</evidence>
<dbReference type="InterPro" id="IPR000719">
    <property type="entry name" value="Prot_kinase_dom"/>
</dbReference>
<evidence type="ECO:0000256" key="5">
    <source>
        <dbReference type="ARBA" id="ARBA00022840"/>
    </source>
</evidence>
<evidence type="ECO:0000313" key="11">
    <source>
        <dbReference type="Proteomes" id="UP001642464"/>
    </source>
</evidence>
<dbReference type="Gene3D" id="1.10.510.10">
    <property type="entry name" value="Transferase(Phosphotransferase) domain 1"/>
    <property type="match status" value="1"/>
</dbReference>
<proteinExistence type="predicted"/>
<feature type="domain" description="Protein kinase" evidence="8">
    <location>
        <begin position="17"/>
        <end position="269"/>
    </location>
</feature>
<dbReference type="InterPro" id="IPR015940">
    <property type="entry name" value="UBA"/>
</dbReference>
<name>A0ABP0QF01_9DINO</name>
<evidence type="ECO:0000256" key="4">
    <source>
        <dbReference type="ARBA" id="ARBA00022777"/>
    </source>
</evidence>
<dbReference type="SUPFAM" id="SSF56112">
    <property type="entry name" value="Protein kinase-like (PK-like)"/>
    <property type="match status" value="1"/>
</dbReference>
<evidence type="ECO:0000256" key="1">
    <source>
        <dbReference type="ARBA" id="ARBA00022527"/>
    </source>
</evidence>
<comment type="caution">
    <text evidence="10">The sequence shown here is derived from an EMBL/GenBank/DDBJ whole genome shotgun (WGS) entry which is preliminary data.</text>
</comment>
<protein>
    <submittedName>
        <fullName evidence="10">SNF1-related protein kinase catalytic subunit alpha KIN10 (AKIN10) (AKIN alpha-2) (AKINalpha2) (SNF1-related kinase 1.1) (SnRK1.1)</fullName>
    </submittedName>
</protein>
<dbReference type="InterPro" id="IPR011009">
    <property type="entry name" value="Kinase-like_dom_sf"/>
</dbReference>
<dbReference type="InterPro" id="IPR008271">
    <property type="entry name" value="Ser/Thr_kinase_AS"/>
</dbReference>
<dbReference type="EMBL" id="CAXAMM010039496">
    <property type="protein sequence ID" value="CAK9086835.1"/>
    <property type="molecule type" value="Genomic_DNA"/>
</dbReference>
<evidence type="ECO:0000256" key="3">
    <source>
        <dbReference type="ARBA" id="ARBA00022741"/>
    </source>
</evidence>
<organism evidence="10 11">
    <name type="scientific">Durusdinium trenchii</name>
    <dbReference type="NCBI Taxonomy" id="1381693"/>
    <lineage>
        <taxon>Eukaryota</taxon>
        <taxon>Sar</taxon>
        <taxon>Alveolata</taxon>
        <taxon>Dinophyceae</taxon>
        <taxon>Suessiales</taxon>
        <taxon>Symbiodiniaceae</taxon>
        <taxon>Durusdinium</taxon>
    </lineage>
</organism>
<dbReference type="Pfam" id="PF00069">
    <property type="entry name" value="Pkinase"/>
    <property type="match status" value="1"/>
</dbReference>
<dbReference type="PROSITE" id="PS00108">
    <property type="entry name" value="PROTEIN_KINASE_ST"/>
    <property type="match status" value="1"/>
</dbReference>
<dbReference type="PROSITE" id="PS50011">
    <property type="entry name" value="PROTEIN_KINASE_DOM"/>
    <property type="match status" value="1"/>
</dbReference>
<keyword evidence="2" id="KW-0808">Transferase</keyword>
<dbReference type="PROSITE" id="PS00107">
    <property type="entry name" value="PROTEIN_KINASE_ATP"/>
    <property type="match status" value="1"/>
</dbReference>
<gene>
    <name evidence="10" type="ORF">SCF082_LOCUS41072</name>
</gene>
<evidence type="ECO:0000259" key="9">
    <source>
        <dbReference type="PROSITE" id="PS50030"/>
    </source>
</evidence>
<dbReference type="PROSITE" id="PS50030">
    <property type="entry name" value="UBA"/>
    <property type="match status" value="1"/>
</dbReference>
<dbReference type="PANTHER" id="PTHR24346">
    <property type="entry name" value="MAP/MICROTUBULE AFFINITY-REGULATING KINASE"/>
    <property type="match status" value="1"/>
</dbReference>
<feature type="region of interest" description="Disordered" evidence="7">
    <location>
        <begin position="377"/>
        <end position="487"/>
    </location>
</feature>
<keyword evidence="5 6" id="KW-0067">ATP-binding</keyword>
<dbReference type="CDD" id="cd14335">
    <property type="entry name" value="UBA_SnRK1_plant"/>
    <property type="match status" value="1"/>
</dbReference>
<feature type="compositionally biased region" description="Polar residues" evidence="7">
    <location>
        <begin position="524"/>
        <end position="548"/>
    </location>
</feature>
<reference evidence="10 11" key="1">
    <citation type="submission" date="2024-02" db="EMBL/GenBank/DDBJ databases">
        <authorList>
            <person name="Chen Y."/>
            <person name="Shah S."/>
            <person name="Dougan E. K."/>
            <person name="Thang M."/>
            <person name="Chan C."/>
        </authorList>
    </citation>
    <scope>NUCLEOTIDE SEQUENCE [LARGE SCALE GENOMIC DNA]</scope>
</reference>
<dbReference type="PANTHER" id="PTHR24346:SF82">
    <property type="entry name" value="KP78A-RELATED"/>
    <property type="match status" value="1"/>
</dbReference>
<evidence type="ECO:0000256" key="6">
    <source>
        <dbReference type="PROSITE-ProRule" id="PRU10141"/>
    </source>
</evidence>